<dbReference type="AlphaFoldDB" id="A0A5B2WR56"/>
<keyword evidence="3" id="KW-1185">Reference proteome</keyword>
<dbReference type="RefSeq" id="WP_149853279.1">
    <property type="nucleotide sequence ID" value="NZ_VUOB01000061.1"/>
</dbReference>
<keyword evidence="1" id="KW-0472">Membrane</keyword>
<evidence type="ECO:0000313" key="2">
    <source>
        <dbReference type="EMBL" id="KAA2254483.1"/>
    </source>
</evidence>
<keyword evidence="1" id="KW-1133">Transmembrane helix</keyword>
<reference evidence="2 3" key="2">
    <citation type="submission" date="2019-09" db="EMBL/GenBank/DDBJ databases">
        <authorList>
            <person name="Jin C."/>
        </authorList>
    </citation>
    <scope>NUCLEOTIDE SEQUENCE [LARGE SCALE GENOMIC DNA]</scope>
    <source>
        <strain evidence="2 3">AN110305</strain>
    </source>
</reference>
<dbReference type="EMBL" id="VUOB01000061">
    <property type="protein sequence ID" value="KAA2254483.1"/>
    <property type="molecule type" value="Genomic_DNA"/>
</dbReference>
<accession>A0A5B2WR56</accession>
<comment type="caution">
    <text evidence="2">The sequence shown here is derived from an EMBL/GenBank/DDBJ whole genome shotgun (WGS) entry which is preliminary data.</text>
</comment>
<gene>
    <name evidence="2" type="ORF">F0L68_30340</name>
</gene>
<evidence type="ECO:0000256" key="1">
    <source>
        <dbReference type="SAM" id="Phobius"/>
    </source>
</evidence>
<sequence length="65" mass="7029">MRRWGLVVIGAVLVLLGAVWVFQGLGYLAGSFMTGQRLWTAIGSLVVVGGLFLLVRGVRNVRART</sequence>
<keyword evidence="1" id="KW-0812">Transmembrane</keyword>
<organism evidence="2 3">
    <name type="scientific">Solihabitans fulvus</name>
    <dbReference type="NCBI Taxonomy" id="1892852"/>
    <lineage>
        <taxon>Bacteria</taxon>
        <taxon>Bacillati</taxon>
        <taxon>Actinomycetota</taxon>
        <taxon>Actinomycetes</taxon>
        <taxon>Pseudonocardiales</taxon>
        <taxon>Pseudonocardiaceae</taxon>
        <taxon>Solihabitans</taxon>
    </lineage>
</organism>
<reference evidence="2 3" key="1">
    <citation type="submission" date="2019-09" db="EMBL/GenBank/DDBJ databases">
        <title>Goodfellowia gen. nov., a new genus of the Pseudonocardineae related to Actinoalloteichus, containing Goodfellowia coeruleoviolacea gen. nov., comb. nov. gen. nov., comb. nov.</title>
        <authorList>
            <person name="Labeda D."/>
        </authorList>
    </citation>
    <scope>NUCLEOTIDE SEQUENCE [LARGE SCALE GENOMIC DNA]</scope>
    <source>
        <strain evidence="2 3">AN110305</strain>
    </source>
</reference>
<evidence type="ECO:0000313" key="3">
    <source>
        <dbReference type="Proteomes" id="UP000323454"/>
    </source>
</evidence>
<dbReference type="Proteomes" id="UP000323454">
    <property type="component" value="Unassembled WGS sequence"/>
</dbReference>
<feature type="transmembrane region" description="Helical" evidence="1">
    <location>
        <begin position="37"/>
        <end position="55"/>
    </location>
</feature>
<name>A0A5B2WR56_9PSEU</name>
<protein>
    <submittedName>
        <fullName evidence="2">Uncharacterized protein</fullName>
    </submittedName>
</protein>
<proteinExistence type="predicted"/>